<dbReference type="GO" id="GO:0012505">
    <property type="term" value="C:endomembrane system"/>
    <property type="evidence" value="ECO:0007669"/>
    <property type="project" value="UniProtKB-SubCell"/>
</dbReference>
<evidence type="ECO:0000259" key="9">
    <source>
        <dbReference type="Pfam" id="PF02823"/>
    </source>
</evidence>
<dbReference type="RefSeq" id="WP_084118649.1">
    <property type="nucleotide sequence ID" value="NZ_LT838813.1"/>
</dbReference>
<dbReference type="Gene3D" id="2.60.15.10">
    <property type="entry name" value="F0F1 ATP synthase delta/epsilon subunit, N-terminal"/>
    <property type="match status" value="1"/>
</dbReference>
<evidence type="ECO:0000256" key="4">
    <source>
        <dbReference type="ARBA" id="ARBA00022448"/>
    </source>
</evidence>
<keyword evidence="8" id="KW-0066">ATP synthesis</keyword>
<keyword evidence="4 8" id="KW-0813">Transport</keyword>
<gene>
    <name evidence="10" type="ORF">SAMN00777080_0322</name>
</gene>
<comment type="function">
    <text evidence="1">Produces ATP from ADP in the presence of a proton gradient across the membrane.</text>
</comment>
<evidence type="ECO:0000256" key="7">
    <source>
        <dbReference type="ARBA" id="ARBA00023196"/>
    </source>
</evidence>
<dbReference type="InterPro" id="IPR036771">
    <property type="entry name" value="ATPsynth_dsu/esu_N"/>
</dbReference>
<dbReference type="GO" id="GO:0046933">
    <property type="term" value="F:proton-transporting ATP synthase activity, rotational mechanism"/>
    <property type="evidence" value="ECO:0007669"/>
    <property type="project" value="InterPro"/>
</dbReference>
<protein>
    <submittedName>
        <fullName evidence="10">F-type H+-transporting ATPase subunit epsilon</fullName>
    </submittedName>
</protein>
<dbReference type="AlphaFoldDB" id="A0A1W2GYV4"/>
<comment type="similarity">
    <text evidence="3 8">Belongs to the ATPase epsilon chain family.</text>
</comment>
<evidence type="ECO:0000256" key="5">
    <source>
        <dbReference type="ARBA" id="ARBA00023065"/>
    </source>
</evidence>
<dbReference type="EMBL" id="LT838813">
    <property type="protein sequence ID" value="SMD41791.1"/>
    <property type="molecule type" value="Genomic_DNA"/>
</dbReference>
<keyword evidence="7 8" id="KW-0139">CF(1)</keyword>
<dbReference type="InterPro" id="IPR020546">
    <property type="entry name" value="ATP_synth_F1_dsu/esu_N"/>
</dbReference>
<dbReference type="InterPro" id="IPR001469">
    <property type="entry name" value="ATP_synth_F1_dsu/esu"/>
</dbReference>
<sequence>MIKLTIVTPEKPVFEGEVSEATFPGVDGSFQVLQNHAAIVSALGKGNVSYTTKEGKKSHLIEGGVVEVNDNKIVLLAEKIIG</sequence>
<accession>A0A1W2GYV4</accession>
<evidence type="ECO:0000313" key="10">
    <source>
        <dbReference type="EMBL" id="SMD41791.1"/>
    </source>
</evidence>
<evidence type="ECO:0000256" key="2">
    <source>
        <dbReference type="ARBA" id="ARBA00004184"/>
    </source>
</evidence>
<dbReference type="NCBIfam" id="TIGR01216">
    <property type="entry name" value="ATP_synt_epsi"/>
    <property type="match status" value="1"/>
</dbReference>
<organism evidence="10 11">
    <name type="scientific">Aquiflexum balticum DSM 16537</name>
    <dbReference type="NCBI Taxonomy" id="758820"/>
    <lineage>
        <taxon>Bacteria</taxon>
        <taxon>Pseudomonadati</taxon>
        <taxon>Bacteroidota</taxon>
        <taxon>Cytophagia</taxon>
        <taxon>Cytophagales</taxon>
        <taxon>Cyclobacteriaceae</taxon>
        <taxon>Aquiflexum</taxon>
    </lineage>
</organism>
<evidence type="ECO:0000256" key="3">
    <source>
        <dbReference type="ARBA" id="ARBA00005712"/>
    </source>
</evidence>
<feature type="domain" description="ATP synthase F1 complex delta/epsilon subunit N-terminal" evidence="9">
    <location>
        <begin position="2"/>
        <end position="79"/>
    </location>
</feature>
<dbReference type="Pfam" id="PF02823">
    <property type="entry name" value="ATP-synt_DE_N"/>
    <property type="match status" value="1"/>
</dbReference>
<reference evidence="11" key="1">
    <citation type="submission" date="2017-04" db="EMBL/GenBank/DDBJ databases">
        <authorList>
            <person name="Varghese N."/>
            <person name="Submissions S."/>
        </authorList>
    </citation>
    <scope>NUCLEOTIDE SEQUENCE [LARGE SCALE GENOMIC DNA]</scope>
    <source>
        <strain evidence="11">DSM 16537</strain>
    </source>
</reference>
<evidence type="ECO:0000256" key="6">
    <source>
        <dbReference type="ARBA" id="ARBA00023136"/>
    </source>
</evidence>
<dbReference type="Proteomes" id="UP000192333">
    <property type="component" value="Chromosome I"/>
</dbReference>
<comment type="subcellular location">
    <subcellularLocation>
        <location evidence="2">Endomembrane system</location>
        <topology evidence="2">Peripheral membrane protein</topology>
    </subcellularLocation>
</comment>
<evidence type="ECO:0000313" key="11">
    <source>
        <dbReference type="Proteomes" id="UP000192333"/>
    </source>
</evidence>
<dbReference type="STRING" id="758820.SAMN00777080_0322"/>
<proteinExistence type="inferred from homology"/>
<keyword evidence="6" id="KW-0472">Membrane</keyword>
<comment type="subunit">
    <text evidence="8">F-type ATPases have 2 components, CF(1) - the catalytic core - and CF(0) - the membrane proton channel. CF(1) has five subunits: alpha(3), beta(3), gamma(1), delta(1), epsilon(1). CF(0) has three main subunits: a, b and c.</text>
</comment>
<dbReference type="OrthoDB" id="5294255at2"/>
<evidence type="ECO:0000256" key="1">
    <source>
        <dbReference type="ARBA" id="ARBA00003543"/>
    </source>
</evidence>
<dbReference type="GO" id="GO:0045259">
    <property type="term" value="C:proton-transporting ATP synthase complex"/>
    <property type="evidence" value="ECO:0007669"/>
    <property type="project" value="UniProtKB-KW"/>
</dbReference>
<dbReference type="CDD" id="cd12152">
    <property type="entry name" value="F1-ATPase_delta"/>
    <property type="match status" value="1"/>
</dbReference>
<keyword evidence="5 8" id="KW-0406">Ion transport</keyword>
<evidence type="ECO:0000256" key="8">
    <source>
        <dbReference type="RuleBase" id="RU003656"/>
    </source>
</evidence>
<keyword evidence="11" id="KW-1185">Reference proteome</keyword>
<dbReference type="SUPFAM" id="SSF51344">
    <property type="entry name" value="Epsilon subunit of F1F0-ATP synthase N-terminal domain"/>
    <property type="match status" value="1"/>
</dbReference>
<name>A0A1W2GYV4_9BACT</name>